<dbReference type="Proteomes" id="UP001054837">
    <property type="component" value="Unassembled WGS sequence"/>
</dbReference>
<dbReference type="EMBL" id="BPLQ01000149">
    <property type="protein sequence ID" value="GIX68058.1"/>
    <property type="molecule type" value="Genomic_DNA"/>
</dbReference>
<name>A0AAV4M852_9ARAC</name>
<evidence type="ECO:0000313" key="2">
    <source>
        <dbReference type="Proteomes" id="UP001054837"/>
    </source>
</evidence>
<sequence>MESHQNVTLVSIKSRPYIIEYSNRALVKHGSSSDYGIDCTLSDRLDLVRKRRILTPRETSVRIKTQSENDFGVLSDKGLFQFSIVLQVSCISSFDHKAARHKISNGIEDKLYKKQNSSFLFNFA</sequence>
<comment type="caution">
    <text evidence="1">The sequence shown here is derived from an EMBL/GenBank/DDBJ whole genome shotgun (WGS) entry which is preliminary data.</text>
</comment>
<proteinExistence type="predicted"/>
<reference evidence="1 2" key="1">
    <citation type="submission" date="2021-06" db="EMBL/GenBank/DDBJ databases">
        <title>Caerostris darwini draft genome.</title>
        <authorList>
            <person name="Kono N."/>
            <person name="Arakawa K."/>
        </authorList>
    </citation>
    <scope>NUCLEOTIDE SEQUENCE [LARGE SCALE GENOMIC DNA]</scope>
</reference>
<evidence type="ECO:0000313" key="1">
    <source>
        <dbReference type="EMBL" id="GIX68058.1"/>
    </source>
</evidence>
<dbReference type="AlphaFoldDB" id="A0AAV4M852"/>
<organism evidence="1 2">
    <name type="scientific">Caerostris darwini</name>
    <dbReference type="NCBI Taxonomy" id="1538125"/>
    <lineage>
        <taxon>Eukaryota</taxon>
        <taxon>Metazoa</taxon>
        <taxon>Ecdysozoa</taxon>
        <taxon>Arthropoda</taxon>
        <taxon>Chelicerata</taxon>
        <taxon>Arachnida</taxon>
        <taxon>Araneae</taxon>
        <taxon>Araneomorphae</taxon>
        <taxon>Entelegynae</taxon>
        <taxon>Araneoidea</taxon>
        <taxon>Araneidae</taxon>
        <taxon>Caerostris</taxon>
    </lineage>
</organism>
<accession>A0AAV4M852</accession>
<keyword evidence="2" id="KW-1185">Reference proteome</keyword>
<gene>
    <name evidence="1" type="ORF">CDAR_103911</name>
</gene>
<protein>
    <submittedName>
        <fullName evidence="1">Uncharacterized protein</fullName>
    </submittedName>
</protein>